<dbReference type="Proteomes" id="UP000294927">
    <property type="component" value="Unassembled WGS sequence"/>
</dbReference>
<reference evidence="1 2" key="1">
    <citation type="submission" date="2019-03" db="EMBL/GenBank/DDBJ databases">
        <title>Genomic Encyclopedia of Archaeal and Bacterial Type Strains, Phase II (KMG-II): from individual species to whole genera.</title>
        <authorList>
            <person name="Goeker M."/>
        </authorList>
    </citation>
    <scope>NUCLEOTIDE SEQUENCE [LARGE SCALE GENOMIC DNA]</scope>
    <source>
        <strain evidence="1 2">DSM 45499</strain>
    </source>
</reference>
<dbReference type="AlphaFoldDB" id="A0A4V6Q6M3"/>
<comment type="caution">
    <text evidence="1">The sequence shown here is derived from an EMBL/GenBank/DDBJ whole genome shotgun (WGS) entry which is preliminary data.</text>
</comment>
<dbReference type="EMBL" id="SOCP01000014">
    <property type="protein sequence ID" value="TDV44141.1"/>
    <property type="molecule type" value="Genomic_DNA"/>
</dbReference>
<protein>
    <submittedName>
        <fullName evidence="1">Uncharacterized protein</fullName>
    </submittedName>
</protein>
<gene>
    <name evidence="1" type="ORF">CLV71_11450</name>
</gene>
<organism evidence="1 2">
    <name type="scientific">Actinophytocola oryzae</name>
    <dbReference type="NCBI Taxonomy" id="502181"/>
    <lineage>
        <taxon>Bacteria</taxon>
        <taxon>Bacillati</taxon>
        <taxon>Actinomycetota</taxon>
        <taxon>Actinomycetes</taxon>
        <taxon>Pseudonocardiales</taxon>
        <taxon>Pseudonocardiaceae</taxon>
    </lineage>
</organism>
<evidence type="ECO:0000313" key="1">
    <source>
        <dbReference type="EMBL" id="TDV44141.1"/>
    </source>
</evidence>
<accession>A0A4V6Q6M3</accession>
<evidence type="ECO:0000313" key="2">
    <source>
        <dbReference type="Proteomes" id="UP000294927"/>
    </source>
</evidence>
<sequence length="38" mass="4160">MPRLRSVLISLSVMALALLGMSSSDAVAAPSRWRWSSR</sequence>
<name>A0A4V6Q6M3_9PSEU</name>
<proteinExistence type="predicted"/>
<keyword evidence="2" id="KW-1185">Reference proteome</keyword>